<dbReference type="GO" id="GO:0046872">
    <property type="term" value="F:metal ion binding"/>
    <property type="evidence" value="ECO:0007669"/>
    <property type="project" value="UniProtKB-KW"/>
</dbReference>
<keyword evidence="5" id="KW-1185">Reference proteome</keyword>
<dbReference type="AlphaFoldDB" id="A0A836JGN1"/>
<dbReference type="PROSITE" id="PS51864">
    <property type="entry name" value="ASTACIN"/>
    <property type="match status" value="1"/>
</dbReference>
<reference evidence="4" key="1">
    <citation type="submission" date="2020-02" db="EMBL/GenBank/DDBJ databases">
        <title>Relaxed selection underlies rapid genomic changes in the transitions from sociality to social parasitism in ants.</title>
        <authorList>
            <person name="Bi X."/>
        </authorList>
    </citation>
    <scope>NUCLEOTIDE SEQUENCE</scope>
    <source>
        <strain evidence="4">BGI-DK2013a</strain>
        <tissue evidence="4">Whole body</tissue>
    </source>
</reference>
<dbReference type="EC" id="3.4.24.-" evidence="2"/>
<comment type="caution">
    <text evidence="1">Lacks conserved residue(s) required for the propagation of feature annotation.</text>
</comment>
<feature type="signal peptide" evidence="2">
    <location>
        <begin position="1"/>
        <end position="30"/>
    </location>
</feature>
<evidence type="ECO:0000313" key="5">
    <source>
        <dbReference type="Proteomes" id="UP000667349"/>
    </source>
</evidence>
<evidence type="ECO:0000313" key="4">
    <source>
        <dbReference type="EMBL" id="KAG5313309.1"/>
    </source>
</evidence>
<organism evidence="4 5">
    <name type="scientific">Acromyrmex insinuator</name>
    <dbReference type="NCBI Taxonomy" id="230686"/>
    <lineage>
        <taxon>Eukaryota</taxon>
        <taxon>Metazoa</taxon>
        <taxon>Ecdysozoa</taxon>
        <taxon>Arthropoda</taxon>
        <taxon>Hexapoda</taxon>
        <taxon>Insecta</taxon>
        <taxon>Pterygota</taxon>
        <taxon>Neoptera</taxon>
        <taxon>Endopterygota</taxon>
        <taxon>Hymenoptera</taxon>
        <taxon>Apocrita</taxon>
        <taxon>Aculeata</taxon>
        <taxon>Formicoidea</taxon>
        <taxon>Formicidae</taxon>
        <taxon>Myrmicinae</taxon>
        <taxon>Acromyrmex</taxon>
    </lineage>
</organism>
<evidence type="ECO:0000256" key="1">
    <source>
        <dbReference type="PROSITE-ProRule" id="PRU01211"/>
    </source>
</evidence>
<dbReference type="GO" id="GO:0004222">
    <property type="term" value="F:metalloendopeptidase activity"/>
    <property type="evidence" value="ECO:0007669"/>
    <property type="project" value="UniProtKB-UniRule"/>
</dbReference>
<feature type="non-terminal residue" evidence="4">
    <location>
        <position position="210"/>
    </location>
</feature>
<keyword evidence="2" id="KW-0482">Metalloprotease</keyword>
<proteinExistence type="predicted"/>
<dbReference type="SUPFAM" id="SSF55486">
    <property type="entry name" value="Metalloproteases ('zincins'), catalytic domain"/>
    <property type="match status" value="1"/>
</dbReference>
<dbReference type="EMBL" id="JAANHZ010000254">
    <property type="protein sequence ID" value="KAG5313309.1"/>
    <property type="molecule type" value="Genomic_DNA"/>
</dbReference>
<feature type="non-terminal residue" evidence="4">
    <location>
        <position position="1"/>
    </location>
</feature>
<dbReference type="PANTHER" id="PTHR10127:SF883">
    <property type="entry name" value="ZINC METALLOPROTEINASE NAS-8"/>
    <property type="match status" value="1"/>
</dbReference>
<dbReference type="GO" id="GO:0006508">
    <property type="term" value="P:proteolysis"/>
    <property type="evidence" value="ECO:0007669"/>
    <property type="project" value="UniProtKB-KW"/>
</dbReference>
<keyword evidence="2" id="KW-0862">Zinc</keyword>
<dbReference type="Gene3D" id="3.40.390.10">
    <property type="entry name" value="Collagenase (Catalytic Domain)"/>
    <property type="match status" value="1"/>
</dbReference>
<keyword evidence="2" id="KW-0479">Metal-binding</keyword>
<keyword evidence="2" id="KW-0378">Hydrolase</keyword>
<protein>
    <recommendedName>
        <fullName evidence="2">Metalloendopeptidase</fullName>
        <ecNumber evidence="2">3.4.24.-</ecNumber>
    </recommendedName>
</protein>
<accession>A0A836JGN1</accession>
<dbReference type="PANTHER" id="PTHR10127">
    <property type="entry name" value="DISCOIDIN, CUB, EGF, LAMININ , AND ZINC METALLOPROTEASE DOMAIN CONTAINING"/>
    <property type="match status" value="1"/>
</dbReference>
<comment type="caution">
    <text evidence="4">The sequence shown here is derived from an EMBL/GenBank/DDBJ whole genome shotgun (WGS) entry which is preliminary data.</text>
</comment>
<dbReference type="Pfam" id="PF01400">
    <property type="entry name" value="Astacin"/>
    <property type="match status" value="1"/>
</dbReference>
<dbReference type="PRINTS" id="PR00480">
    <property type="entry name" value="ASTACIN"/>
</dbReference>
<dbReference type="InterPro" id="IPR001506">
    <property type="entry name" value="Peptidase_M12A"/>
</dbReference>
<feature type="chain" id="PRO_5033095130" description="Metalloendopeptidase" evidence="2">
    <location>
        <begin position="31"/>
        <end position="210"/>
    </location>
</feature>
<name>A0A836JGN1_9HYME</name>
<sequence>MQLKAQCLRGLFSLTLVLLLHSWFVTNVNAYSVQLINLWIIGPLQMLRKYRELSTKSSWVNITSHDVGYSDIGCNVYGPSVYHEHMRPDRDEYINIIWENMRKEDEFNFELLNNSIVINYGLLYDYDSIMHYSMTAFSTNRSLPTIIPKIISIFEYNIKNINFYVEIGQRNHIMMYENCKLLGLTQGLWSTTSKGVERERERERIKSDVL</sequence>
<keyword evidence="2" id="KW-0732">Signal</keyword>
<gene>
    <name evidence="4" type="primary">Tll2_0</name>
    <name evidence="4" type="ORF">G6Z75_0002376</name>
</gene>
<feature type="domain" description="Peptidase M12A" evidence="3">
    <location>
        <begin position="81"/>
        <end position="189"/>
    </location>
</feature>
<dbReference type="InterPro" id="IPR024079">
    <property type="entry name" value="MetalloPept_cat_dom_sf"/>
</dbReference>
<comment type="cofactor">
    <cofactor evidence="2">
        <name>Zn(2+)</name>
        <dbReference type="ChEBI" id="CHEBI:29105"/>
    </cofactor>
    <text evidence="2">Binds 1 zinc ion per subunit.</text>
</comment>
<keyword evidence="2" id="KW-0645">Protease</keyword>
<dbReference type="Proteomes" id="UP000667349">
    <property type="component" value="Unassembled WGS sequence"/>
</dbReference>
<evidence type="ECO:0000259" key="3">
    <source>
        <dbReference type="PROSITE" id="PS51864"/>
    </source>
</evidence>
<evidence type="ECO:0000256" key="2">
    <source>
        <dbReference type="RuleBase" id="RU361183"/>
    </source>
</evidence>